<reference evidence="4 5" key="1">
    <citation type="submission" date="2019-03" db="EMBL/GenBank/DDBJ databases">
        <title>Draft Genome Sequence of Massilia arenosa sp. nov., a Novel Massilia Species Isolated from a Sandy-loam Maize Soil.</title>
        <authorList>
            <person name="Raths R."/>
            <person name="Peta V."/>
            <person name="Bucking H."/>
        </authorList>
    </citation>
    <scope>NUCLEOTIDE SEQUENCE [LARGE SCALE GENOMIC DNA]</scope>
    <source>
        <strain evidence="4 5">MC02</strain>
    </source>
</reference>
<dbReference type="EMBL" id="SPVF01000157">
    <property type="protein sequence ID" value="TFW18759.1"/>
    <property type="molecule type" value="Genomic_DNA"/>
</dbReference>
<gene>
    <name evidence="4" type="ORF">E4L96_12680</name>
</gene>
<sequence length="170" mass="18686">MKMSQLRHLLCAALLLAAASAHAQYVWIDDKGLRQYSDRPPPTTVPLNKILKSPRPLGQTTAPDVQGNPAVEVAAPGVLSPAKAPPTLADRESDFRKRQKEQQEAQQKQDQEAAIKKQACEAALRNRGTLQAGGRIKEYDAKGEPQYLSDEERAKRLAEANRAIAEHGCR</sequence>
<evidence type="ECO:0000313" key="4">
    <source>
        <dbReference type="EMBL" id="TFW18759.1"/>
    </source>
</evidence>
<proteinExistence type="predicted"/>
<feature type="signal peptide" evidence="2">
    <location>
        <begin position="1"/>
        <end position="23"/>
    </location>
</feature>
<dbReference type="OrthoDB" id="9181422at2"/>
<accession>A0A4Y9SFK2</accession>
<keyword evidence="5" id="KW-1185">Reference proteome</keyword>
<dbReference type="Pfam" id="PF13511">
    <property type="entry name" value="DUF4124"/>
    <property type="match status" value="1"/>
</dbReference>
<feature type="domain" description="DUF4124" evidence="3">
    <location>
        <begin position="11"/>
        <end position="56"/>
    </location>
</feature>
<dbReference type="Proteomes" id="UP000298438">
    <property type="component" value="Unassembled WGS sequence"/>
</dbReference>
<organism evidence="4 5">
    <name type="scientific">Zemynaea arenosa</name>
    <dbReference type="NCBI Taxonomy" id="2561931"/>
    <lineage>
        <taxon>Bacteria</taxon>
        <taxon>Pseudomonadati</taxon>
        <taxon>Pseudomonadota</taxon>
        <taxon>Betaproteobacteria</taxon>
        <taxon>Burkholderiales</taxon>
        <taxon>Oxalobacteraceae</taxon>
        <taxon>Telluria group</taxon>
        <taxon>Zemynaea</taxon>
    </lineage>
</organism>
<comment type="caution">
    <text evidence="4">The sequence shown here is derived from an EMBL/GenBank/DDBJ whole genome shotgun (WGS) entry which is preliminary data.</text>
</comment>
<protein>
    <submittedName>
        <fullName evidence="4">DUF4124 domain-containing protein</fullName>
    </submittedName>
</protein>
<evidence type="ECO:0000259" key="3">
    <source>
        <dbReference type="Pfam" id="PF13511"/>
    </source>
</evidence>
<evidence type="ECO:0000313" key="5">
    <source>
        <dbReference type="Proteomes" id="UP000298438"/>
    </source>
</evidence>
<keyword evidence="2" id="KW-0732">Signal</keyword>
<evidence type="ECO:0000256" key="2">
    <source>
        <dbReference type="SAM" id="SignalP"/>
    </source>
</evidence>
<feature type="region of interest" description="Disordered" evidence="1">
    <location>
        <begin position="38"/>
        <end position="150"/>
    </location>
</feature>
<dbReference type="AlphaFoldDB" id="A0A4Y9SFK2"/>
<feature type="chain" id="PRO_5021235728" evidence="2">
    <location>
        <begin position="24"/>
        <end position="170"/>
    </location>
</feature>
<name>A0A4Y9SFK2_9BURK</name>
<feature type="compositionally biased region" description="Basic and acidic residues" evidence="1">
    <location>
        <begin position="89"/>
        <end position="119"/>
    </location>
</feature>
<dbReference type="InterPro" id="IPR025392">
    <property type="entry name" value="DUF4124"/>
</dbReference>
<evidence type="ECO:0000256" key="1">
    <source>
        <dbReference type="SAM" id="MobiDB-lite"/>
    </source>
</evidence>